<dbReference type="RefSeq" id="WP_130851592.1">
    <property type="nucleotide sequence ID" value="NZ_UYIG01000068.1"/>
</dbReference>
<proteinExistence type="predicted"/>
<dbReference type="AlphaFoldDB" id="A0A660DXX1"/>
<name>A0A660DXX1_9LACO</name>
<evidence type="ECO:0000313" key="1">
    <source>
        <dbReference type="EMBL" id="VDG27885.1"/>
    </source>
</evidence>
<dbReference type="Proteomes" id="UP000289996">
    <property type="component" value="Unassembled WGS sequence"/>
</dbReference>
<keyword evidence="2" id="KW-1185">Reference proteome</keyword>
<dbReference type="OrthoDB" id="2324773at2"/>
<sequence length="77" mass="9219">MKNDEVLKSYEVWYWGYDKDNRGQTQMLRRDVLVSESMLKRFLSPIEYSYYEFVVGDGERWIVADALIMQLVEKTGE</sequence>
<gene>
    <name evidence="1" type="ORF">MUDAN_MDHGFNIF_02701</name>
</gene>
<organism evidence="1 2">
    <name type="scientific">Lactiplantibacillus mudanjiangensis</name>
    <dbReference type="NCBI Taxonomy" id="1296538"/>
    <lineage>
        <taxon>Bacteria</taxon>
        <taxon>Bacillati</taxon>
        <taxon>Bacillota</taxon>
        <taxon>Bacilli</taxon>
        <taxon>Lactobacillales</taxon>
        <taxon>Lactobacillaceae</taxon>
        <taxon>Lactiplantibacillus</taxon>
    </lineage>
</organism>
<evidence type="ECO:0000313" key="2">
    <source>
        <dbReference type="Proteomes" id="UP000289996"/>
    </source>
</evidence>
<protein>
    <submittedName>
        <fullName evidence="1">Uncharacterized protein</fullName>
    </submittedName>
</protein>
<dbReference type="EMBL" id="UYIG01000068">
    <property type="protein sequence ID" value="VDG27885.1"/>
    <property type="molecule type" value="Genomic_DNA"/>
</dbReference>
<accession>A0A660DXX1</accession>
<reference evidence="1 2" key="1">
    <citation type="submission" date="2018-11" db="EMBL/GenBank/DDBJ databases">
        <authorList>
            <person name="Wuyts S."/>
        </authorList>
    </citation>
    <scope>NUCLEOTIDE SEQUENCE [LARGE SCALE GENOMIC DNA]</scope>
    <source>
        <strain evidence="1">Lactobacillus mudanjiangensis AMBF249</strain>
    </source>
</reference>